<dbReference type="STRING" id="671143.DAMO_1624"/>
<feature type="region of interest" description="Disordered" evidence="1">
    <location>
        <begin position="64"/>
        <end position="83"/>
    </location>
</feature>
<protein>
    <submittedName>
        <fullName evidence="2">Uncharacterized protein</fullName>
    </submittedName>
</protein>
<accession>D5MG03</accession>
<gene>
    <name evidence="2" type="ORF">DAMO_1624</name>
</gene>
<evidence type="ECO:0000313" key="2">
    <source>
        <dbReference type="EMBL" id="CBE68684.1"/>
    </source>
</evidence>
<dbReference type="AlphaFoldDB" id="D5MG03"/>
<sequence length="170" mass="18319">MVAVGVAWAVGDQVVNGDKGDPSAVTAEGGREGFVFRTRDLGVDKLHLGWRSPGWRSISYNNANREQPHHTAPSPPGPAPCASHCPSPALQSLAVCTQAVSAQHQCELACNILPILSRGNSHLRTTPVFLIGTRMRVRYAAPLRALRKPPICQSSLTGFQEGPEREPFFS</sequence>
<evidence type="ECO:0000256" key="1">
    <source>
        <dbReference type="SAM" id="MobiDB-lite"/>
    </source>
</evidence>
<dbReference type="HOGENOM" id="CLU_1567837_0_0_0"/>
<proteinExistence type="predicted"/>
<dbReference type="EMBL" id="FP565575">
    <property type="protein sequence ID" value="CBE68684.1"/>
    <property type="molecule type" value="Genomic_DNA"/>
</dbReference>
<reference evidence="2 3" key="1">
    <citation type="journal article" date="2010" name="Nature">
        <title>Nitrite-driven anaerobic methane oxidation by oxygenic bacteria.</title>
        <authorList>
            <person name="Ettwig K.F."/>
            <person name="Butler M.K."/>
            <person name="Le Paslier D."/>
            <person name="Pelletier E."/>
            <person name="Mangenot S."/>
            <person name="Kuypers M.M.M."/>
            <person name="Schreiber F."/>
            <person name="Dutilh B.E."/>
            <person name="Zedelius J."/>
            <person name="de Beer D."/>
            <person name="Gloerich J."/>
            <person name="Wessels H.J.C.T."/>
            <person name="van Allen T."/>
            <person name="Luesken F."/>
            <person name="Wu M."/>
            <person name="van de Pas-Schoonen K.T."/>
            <person name="Op den Camp H.J.M."/>
            <person name="Janssen-Megens E.M."/>
            <person name="Francoijs K-J."/>
            <person name="Stunnenberg H."/>
            <person name="Weissenbach J."/>
            <person name="Jetten M.S.M."/>
            <person name="Strous M."/>
        </authorList>
    </citation>
    <scope>NUCLEOTIDE SEQUENCE [LARGE SCALE GENOMIC DNA]</scope>
</reference>
<evidence type="ECO:0000313" key="3">
    <source>
        <dbReference type="Proteomes" id="UP000006898"/>
    </source>
</evidence>
<dbReference type="Proteomes" id="UP000006898">
    <property type="component" value="Chromosome"/>
</dbReference>
<name>D5MG03_METO1</name>
<dbReference type="KEGG" id="mox:DAMO_1624"/>
<organism evidence="2 3">
    <name type="scientific">Methylomirabilis oxygeniifera</name>
    <dbReference type="NCBI Taxonomy" id="671143"/>
    <lineage>
        <taxon>Bacteria</taxon>
        <taxon>Candidatus Methylomirabilota</taxon>
        <taxon>Candidatus Methylomirabilia</taxon>
        <taxon>Candidatus Methylomirabilales</taxon>
        <taxon>Candidatus Methylomirabilaceae</taxon>
        <taxon>Candidatus Methylomirabilis</taxon>
    </lineage>
</organism>